<evidence type="ECO:0000313" key="1">
    <source>
        <dbReference type="EMBL" id="MFC5711405.1"/>
    </source>
</evidence>
<dbReference type="EMBL" id="JBHSOZ010000002">
    <property type="protein sequence ID" value="MFC5711405.1"/>
    <property type="molecule type" value="Genomic_DNA"/>
</dbReference>
<sequence>MKKNELLSMQLECTMLFQSNPYMVETVEGLEIRLGRNKKDLEPVIDSLLKQEIIQKIGDDSLPLFRYKEPVVTTEIDLTSELNKS</sequence>
<evidence type="ECO:0000313" key="2">
    <source>
        <dbReference type="Proteomes" id="UP001596142"/>
    </source>
</evidence>
<dbReference type="RefSeq" id="WP_385937592.1">
    <property type="nucleotide sequence ID" value="NZ_JBHSOZ010000002.1"/>
</dbReference>
<keyword evidence="2" id="KW-1185">Reference proteome</keyword>
<name>A0ABW0YG55_9BACI</name>
<organism evidence="1 2">
    <name type="scientific">Thalassorhabdus alkalitolerans</name>
    <dbReference type="NCBI Taxonomy" id="2282697"/>
    <lineage>
        <taxon>Bacteria</taxon>
        <taxon>Bacillati</taxon>
        <taxon>Bacillota</taxon>
        <taxon>Bacilli</taxon>
        <taxon>Bacillales</taxon>
        <taxon>Bacillaceae</taxon>
        <taxon>Thalassorhabdus</taxon>
    </lineage>
</organism>
<comment type="caution">
    <text evidence="1">The sequence shown here is derived from an EMBL/GenBank/DDBJ whole genome shotgun (WGS) entry which is preliminary data.</text>
</comment>
<reference evidence="2" key="1">
    <citation type="journal article" date="2019" name="Int. J. Syst. Evol. Microbiol.">
        <title>The Global Catalogue of Microorganisms (GCM) 10K type strain sequencing project: providing services to taxonomists for standard genome sequencing and annotation.</title>
        <authorList>
            <consortium name="The Broad Institute Genomics Platform"/>
            <consortium name="The Broad Institute Genome Sequencing Center for Infectious Disease"/>
            <person name="Wu L."/>
            <person name="Ma J."/>
        </authorList>
    </citation>
    <scope>NUCLEOTIDE SEQUENCE [LARGE SCALE GENOMIC DNA]</scope>
    <source>
        <strain evidence="2">CECT 7184</strain>
    </source>
</reference>
<protein>
    <submittedName>
        <fullName evidence="1">Uncharacterized protein</fullName>
    </submittedName>
</protein>
<proteinExistence type="predicted"/>
<dbReference type="Proteomes" id="UP001596142">
    <property type="component" value="Unassembled WGS sequence"/>
</dbReference>
<accession>A0ABW0YG55</accession>
<gene>
    <name evidence="1" type="ORF">ACFPU1_01280</name>
</gene>